<keyword evidence="2" id="KW-1185">Reference proteome</keyword>
<dbReference type="EMBL" id="AP021875">
    <property type="protein sequence ID" value="BBO76142.1"/>
    <property type="molecule type" value="Genomic_DNA"/>
</dbReference>
<accession>A0A5K7Z2A7</accession>
<dbReference type="Proteomes" id="UP000427769">
    <property type="component" value="Chromosome"/>
</dbReference>
<reference evidence="1 2" key="1">
    <citation type="submission" date="2019-11" db="EMBL/GenBank/DDBJ databases">
        <title>Comparative genomics of hydrocarbon-degrading Desulfosarcina strains.</title>
        <authorList>
            <person name="Watanabe M."/>
            <person name="Kojima H."/>
            <person name="Fukui M."/>
        </authorList>
    </citation>
    <scope>NUCLEOTIDE SEQUENCE [LARGE SCALE GENOMIC DNA]</scope>
    <source>
        <strain evidence="1 2">PP31</strain>
    </source>
</reference>
<evidence type="ECO:0000313" key="1">
    <source>
        <dbReference type="EMBL" id="BBO76142.1"/>
    </source>
</evidence>
<sequence>MQQLLTAKDVAGLLQCSVPLVYKMTTDGRLACIRIPCPGTGTSKPRSLKRFRPSDVQSLIDDHLTITEQVK</sequence>
<name>A0A5K7Z2A7_9BACT</name>
<proteinExistence type="predicted"/>
<evidence type="ECO:0008006" key="3">
    <source>
        <dbReference type="Google" id="ProtNLM"/>
    </source>
</evidence>
<dbReference type="AlphaFoldDB" id="A0A5K7Z2A7"/>
<evidence type="ECO:0000313" key="2">
    <source>
        <dbReference type="Proteomes" id="UP000427769"/>
    </source>
</evidence>
<gene>
    <name evidence="1" type="ORF">DSCW_35590</name>
</gene>
<dbReference type="KEGG" id="dwd:DSCW_35590"/>
<organism evidence="1 2">
    <name type="scientific">Desulfosarcina widdelii</name>
    <dbReference type="NCBI Taxonomy" id="947919"/>
    <lineage>
        <taxon>Bacteria</taxon>
        <taxon>Pseudomonadati</taxon>
        <taxon>Thermodesulfobacteriota</taxon>
        <taxon>Desulfobacteria</taxon>
        <taxon>Desulfobacterales</taxon>
        <taxon>Desulfosarcinaceae</taxon>
        <taxon>Desulfosarcina</taxon>
    </lineage>
</organism>
<protein>
    <recommendedName>
        <fullName evidence="3">Helix-turn-helix domain-containing protein</fullName>
    </recommendedName>
</protein>